<dbReference type="InterPro" id="IPR000073">
    <property type="entry name" value="AB_hydrolase_1"/>
</dbReference>
<sequence length="498" mass="57733">MIQNTRPYYFFIRLSIWALRAIFPASLIYCSCKVLGYSFLPWQVETTAVAEVLFYFFISLPRQHQLNNSGPQSVRRSCEERRALFEKCWTNIPDLDFFFRVWFKGAPLNTIYRDDLKDFLSWGFLYKPQASPSDDDELEEYILKTEHRLGITFPLGRGPSRPSQVSTDPLNLQHKPLIFYLAAVFPDDLQTYLTASLFLSLTHYRLPLYSSLFIFPPRPHTLFSPHISPSPFLPYYYRPHTSPTTRPLLLIHGIGAGLRTYTSFLSSFIKSSPGTGIIALEMMQISMRITTSIPPLSTLHSEIIKILNHHDWDKCTILAHSYGTIIANHLLKHSPSRISSLLLVDPVTLSIHWGGIPYNFLYRQPKKASEWQLHYFASRDMGVAHSITRRFDWSENVMWKEELMRHKRRVPVVVALAEEDIIVDTEGLKQYLVVDKGLNTRVYDSEDILKDGWNDTKDELGIIWFKGINHSEMFDKPERWDVLVEVVRAHSTIKAESE</sequence>
<gene>
    <name evidence="2" type="ORF">QBC38DRAFT_285783</name>
</gene>
<evidence type="ECO:0000313" key="3">
    <source>
        <dbReference type="Proteomes" id="UP001301958"/>
    </source>
</evidence>
<name>A0AAN7BK24_9PEZI</name>
<dbReference type="PANTHER" id="PTHR37471">
    <property type="entry name" value="UNNAMED PRODUCT"/>
    <property type="match status" value="1"/>
</dbReference>
<organism evidence="2 3">
    <name type="scientific">Podospora fimiseda</name>
    <dbReference type="NCBI Taxonomy" id="252190"/>
    <lineage>
        <taxon>Eukaryota</taxon>
        <taxon>Fungi</taxon>
        <taxon>Dikarya</taxon>
        <taxon>Ascomycota</taxon>
        <taxon>Pezizomycotina</taxon>
        <taxon>Sordariomycetes</taxon>
        <taxon>Sordariomycetidae</taxon>
        <taxon>Sordariales</taxon>
        <taxon>Podosporaceae</taxon>
        <taxon>Podospora</taxon>
    </lineage>
</organism>
<dbReference type="PANTHER" id="PTHR37471:SF1">
    <property type="entry name" value="AB HYDROLASE-1 DOMAIN-CONTAINING PROTEIN"/>
    <property type="match status" value="1"/>
</dbReference>
<dbReference type="GO" id="GO:0016787">
    <property type="term" value="F:hydrolase activity"/>
    <property type="evidence" value="ECO:0007669"/>
    <property type="project" value="UniProtKB-KW"/>
</dbReference>
<proteinExistence type="predicted"/>
<feature type="domain" description="AB hydrolase-1" evidence="1">
    <location>
        <begin position="247"/>
        <end position="401"/>
    </location>
</feature>
<reference evidence="2" key="2">
    <citation type="submission" date="2023-05" db="EMBL/GenBank/DDBJ databases">
        <authorList>
            <consortium name="Lawrence Berkeley National Laboratory"/>
            <person name="Steindorff A."/>
            <person name="Hensen N."/>
            <person name="Bonometti L."/>
            <person name="Westerberg I."/>
            <person name="Brannstrom I.O."/>
            <person name="Guillou S."/>
            <person name="Cros-Aarteil S."/>
            <person name="Calhoun S."/>
            <person name="Haridas S."/>
            <person name="Kuo A."/>
            <person name="Mondo S."/>
            <person name="Pangilinan J."/>
            <person name="Riley R."/>
            <person name="Labutti K."/>
            <person name="Andreopoulos B."/>
            <person name="Lipzen A."/>
            <person name="Chen C."/>
            <person name="Yanf M."/>
            <person name="Daum C."/>
            <person name="Ng V."/>
            <person name="Clum A."/>
            <person name="Ohm R."/>
            <person name="Martin F."/>
            <person name="Silar P."/>
            <person name="Natvig D."/>
            <person name="Lalanne C."/>
            <person name="Gautier V."/>
            <person name="Ament-Velasquez S.L."/>
            <person name="Kruys A."/>
            <person name="Hutchinson M.I."/>
            <person name="Powell A.J."/>
            <person name="Barry K."/>
            <person name="Miller A.N."/>
            <person name="Grigoriev I.V."/>
            <person name="Debuchy R."/>
            <person name="Gladieux P."/>
            <person name="Thoren M.H."/>
            <person name="Johannesson H."/>
        </authorList>
    </citation>
    <scope>NUCLEOTIDE SEQUENCE</scope>
    <source>
        <strain evidence="2">CBS 990.96</strain>
    </source>
</reference>
<dbReference type="SUPFAM" id="SSF53474">
    <property type="entry name" value="alpha/beta-Hydrolases"/>
    <property type="match status" value="1"/>
</dbReference>
<dbReference type="Gene3D" id="3.40.50.1820">
    <property type="entry name" value="alpha/beta hydrolase"/>
    <property type="match status" value="1"/>
</dbReference>
<dbReference type="EMBL" id="MU865382">
    <property type="protein sequence ID" value="KAK4224814.1"/>
    <property type="molecule type" value="Genomic_DNA"/>
</dbReference>
<dbReference type="Pfam" id="PF00561">
    <property type="entry name" value="Abhydrolase_1"/>
    <property type="match status" value="1"/>
</dbReference>
<dbReference type="Proteomes" id="UP001301958">
    <property type="component" value="Unassembled WGS sequence"/>
</dbReference>
<accession>A0AAN7BK24</accession>
<protein>
    <submittedName>
        <fullName evidence="2">Alpha beta hydrolase</fullName>
    </submittedName>
</protein>
<reference evidence="2" key="1">
    <citation type="journal article" date="2023" name="Mol. Phylogenet. Evol.">
        <title>Genome-scale phylogeny and comparative genomics of the fungal order Sordariales.</title>
        <authorList>
            <person name="Hensen N."/>
            <person name="Bonometti L."/>
            <person name="Westerberg I."/>
            <person name="Brannstrom I.O."/>
            <person name="Guillou S."/>
            <person name="Cros-Aarteil S."/>
            <person name="Calhoun S."/>
            <person name="Haridas S."/>
            <person name="Kuo A."/>
            <person name="Mondo S."/>
            <person name="Pangilinan J."/>
            <person name="Riley R."/>
            <person name="LaButti K."/>
            <person name="Andreopoulos B."/>
            <person name="Lipzen A."/>
            <person name="Chen C."/>
            <person name="Yan M."/>
            <person name="Daum C."/>
            <person name="Ng V."/>
            <person name="Clum A."/>
            <person name="Steindorff A."/>
            <person name="Ohm R.A."/>
            <person name="Martin F."/>
            <person name="Silar P."/>
            <person name="Natvig D.O."/>
            <person name="Lalanne C."/>
            <person name="Gautier V."/>
            <person name="Ament-Velasquez S.L."/>
            <person name="Kruys A."/>
            <person name="Hutchinson M.I."/>
            <person name="Powell A.J."/>
            <person name="Barry K."/>
            <person name="Miller A.N."/>
            <person name="Grigoriev I.V."/>
            <person name="Debuchy R."/>
            <person name="Gladieux P."/>
            <person name="Hiltunen Thoren M."/>
            <person name="Johannesson H."/>
        </authorList>
    </citation>
    <scope>NUCLEOTIDE SEQUENCE</scope>
    <source>
        <strain evidence="2">CBS 990.96</strain>
    </source>
</reference>
<dbReference type="AlphaFoldDB" id="A0AAN7BK24"/>
<dbReference type="InterPro" id="IPR029058">
    <property type="entry name" value="AB_hydrolase_fold"/>
</dbReference>
<comment type="caution">
    <text evidence="2">The sequence shown here is derived from an EMBL/GenBank/DDBJ whole genome shotgun (WGS) entry which is preliminary data.</text>
</comment>
<keyword evidence="2" id="KW-0378">Hydrolase</keyword>
<keyword evidence="3" id="KW-1185">Reference proteome</keyword>
<evidence type="ECO:0000259" key="1">
    <source>
        <dbReference type="Pfam" id="PF00561"/>
    </source>
</evidence>
<evidence type="ECO:0000313" key="2">
    <source>
        <dbReference type="EMBL" id="KAK4224814.1"/>
    </source>
</evidence>